<dbReference type="PROSITE" id="PS51833">
    <property type="entry name" value="HDOD"/>
    <property type="match status" value="1"/>
</dbReference>
<dbReference type="AlphaFoldDB" id="A0A430KQJ0"/>
<keyword evidence="3" id="KW-1185">Reference proteome</keyword>
<sequence>MDMTADSPVLMARQPIFDRHQRVIAYQLLYRDEQNADNPLFAQAGNSSEVLLNAYTSISDQGELKRVPAFINLSRPLLLAETFPELPRKNIILEIHQNIQVDREVIVAVYRLVKAGYRIALDHFTYQKAYEPLLKMAQIIKLDVKHLTTEAIAEQVQLLKPFKVTLLAENIQTVEMMDQCTKLGFKLFQGQFLNTPKREKGKKGKKVDPNQAALFELVQELQNPNTTPERLESLIIRDPVITYKLLRIINSAAYSLVRKVESLTEAIVMLGMTQIRKWATLIALNNQSGRPEEISRALLVRGRMCEEIATALKRKNPGSYFMTGMMSNLHLLLDTDRETMLRDVPLSDEIKNAILLNEGALGEVLMNVSNYEAGDWDLLPTNFDSNLYESCYRKALDWSKEAMQALNELS</sequence>
<evidence type="ECO:0000259" key="1">
    <source>
        <dbReference type="PROSITE" id="PS51833"/>
    </source>
</evidence>
<organism evidence="2 3">
    <name type="scientific">Amphritea opalescens</name>
    <dbReference type="NCBI Taxonomy" id="2490544"/>
    <lineage>
        <taxon>Bacteria</taxon>
        <taxon>Pseudomonadati</taxon>
        <taxon>Pseudomonadota</taxon>
        <taxon>Gammaproteobacteria</taxon>
        <taxon>Oceanospirillales</taxon>
        <taxon>Oceanospirillaceae</taxon>
        <taxon>Amphritea</taxon>
    </lineage>
</organism>
<dbReference type="Pfam" id="PF08668">
    <property type="entry name" value="HDOD"/>
    <property type="match status" value="1"/>
</dbReference>
<dbReference type="Gene3D" id="1.10.3210.10">
    <property type="entry name" value="Hypothetical protein af1432"/>
    <property type="match status" value="1"/>
</dbReference>
<dbReference type="PANTHER" id="PTHR33525">
    <property type="match status" value="1"/>
</dbReference>
<dbReference type="SUPFAM" id="SSF141868">
    <property type="entry name" value="EAL domain-like"/>
    <property type="match status" value="1"/>
</dbReference>
<dbReference type="PANTHER" id="PTHR33525:SF4">
    <property type="entry name" value="CYCLIC DI-GMP PHOSPHODIESTERASE CDGJ"/>
    <property type="match status" value="1"/>
</dbReference>
<dbReference type="Gene3D" id="3.20.20.450">
    <property type="entry name" value="EAL domain"/>
    <property type="match status" value="1"/>
</dbReference>
<evidence type="ECO:0000313" key="3">
    <source>
        <dbReference type="Proteomes" id="UP000283087"/>
    </source>
</evidence>
<dbReference type="PIRSF" id="PIRSF003180">
    <property type="entry name" value="DiGMPpdiest_YuxH"/>
    <property type="match status" value="1"/>
</dbReference>
<reference evidence="2 3" key="1">
    <citation type="submission" date="2018-11" db="EMBL/GenBank/DDBJ databases">
        <title>The draft genome sequence of Amphritea opalescens ANRC-JH13T.</title>
        <authorList>
            <person name="Fang Z."/>
            <person name="Zhang Y."/>
            <person name="Han X."/>
        </authorList>
    </citation>
    <scope>NUCLEOTIDE SEQUENCE [LARGE SCALE GENOMIC DNA]</scope>
    <source>
        <strain evidence="2 3">ANRC-JH13</strain>
    </source>
</reference>
<dbReference type="SUPFAM" id="SSF109604">
    <property type="entry name" value="HD-domain/PDEase-like"/>
    <property type="match status" value="1"/>
</dbReference>
<proteinExistence type="predicted"/>
<feature type="domain" description="HDOD" evidence="1">
    <location>
        <begin position="207"/>
        <end position="392"/>
    </location>
</feature>
<dbReference type="RefSeq" id="WP_126158668.1">
    <property type="nucleotide sequence ID" value="NZ_RQXW01000008.1"/>
</dbReference>
<evidence type="ECO:0000313" key="2">
    <source>
        <dbReference type="EMBL" id="RTE65745.1"/>
    </source>
</evidence>
<dbReference type="InterPro" id="IPR052340">
    <property type="entry name" value="RNase_Y/CdgJ"/>
</dbReference>
<dbReference type="InterPro" id="IPR014408">
    <property type="entry name" value="dGMP_Pdiesterase_EAL/HD-GYP"/>
</dbReference>
<dbReference type="Pfam" id="PF00563">
    <property type="entry name" value="EAL"/>
    <property type="match status" value="1"/>
</dbReference>
<dbReference type="Proteomes" id="UP000283087">
    <property type="component" value="Unassembled WGS sequence"/>
</dbReference>
<protein>
    <submittedName>
        <fullName evidence="2">HDOD domain-containing protein</fullName>
    </submittedName>
</protein>
<dbReference type="InterPro" id="IPR013976">
    <property type="entry name" value="HDOD"/>
</dbReference>
<dbReference type="InterPro" id="IPR001633">
    <property type="entry name" value="EAL_dom"/>
</dbReference>
<accession>A0A430KQJ0</accession>
<comment type="caution">
    <text evidence="2">The sequence shown here is derived from an EMBL/GenBank/DDBJ whole genome shotgun (WGS) entry which is preliminary data.</text>
</comment>
<dbReference type="OrthoDB" id="9804751at2"/>
<dbReference type="EMBL" id="RQXW01000008">
    <property type="protein sequence ID" value="RTE65745.1"/>
    <property type="molecule type" value="Genomic_DNA"/>
</dbReference>
<dbReference type="InterPro" id="IPR035919">
    <property type="entry name" value="EAL_sf"/>
</dbReference>
<gene>
    <name evidence="2" type="ORF">EH243_10770</name>
</gene>
<name>A0A430KQJ0_9GAMM</name>
<dbReference type="SMART" id="SM00052">
    <property type="entry name" value="EAL"/>
    <property type="match status" value="1"/>
</dbReference>